<proteinExistence type="predicted"/>
<keyword evidence="1" id="KW-0732">Signal</keyword>
<gene>
    <name evidence="2" type="ORF">AWE51_21505</name>
</gene>
<comment type="caution">
    <text evidence="2">The sequence shown here is derived from an EMBL/GenBank/DDBJ whole genome shotgun (WGS) entry which is preliminary data.</text>
</comment>
<name>A0A162CSN4_9FLAO</name>
<sequence>MRLNINKNIISLFFVSAFIFLKVVNAHAFSHFSEDDDDQTHCELCEIFTTTNQLTPFTNNSLTEIEQKFIVAFQEQKINFCYETSQYSITQPKSIYNKPPPSKS</sequence>
<accession>A0A162CSN4</accession>
<dbReference type="OrthoDB" id="1179783at2"/>
<keyword evidence="3" id="KW-1185">Reference proteome</keyword>
<feature type="chain" id="PRO_5007832832" description="DUF2946 domain-containing protein" evidence="1">
    <location>
        <begin position="29"/>
        <end position="104"/>
    </location>
</feature>
<reference evidence="2 3" key="1">
    <citation type="submission" date="2016-01" db="EMBL/GenBank/DDBJ databases">
        <title>The draft genome sequence of Aquimarina sp. RZW4-3-2.</title>
        <authorList>
            <person name="Wang Y."/>
        </authorList>
    </citation>
    <scope>NUCLEOTIDE SEQUENCE [LARGE SCALE GENOMIC DNA]</scope>
    <source>
        <strain evidence="2 3">RZW4-3-2</strain>
    </source>
</reference>
<dbReference type="Proteomes" id="UP000076715">
    <property type="component" value="Unassembled WGS sequence"/>
</dbReference>
<dbReference type="AlphaFoldDB" id="A0A162CSN4"/>
<evidence type="ECO:0000256" key="1">
    <source>
        <dbReference type="SAM" id="SignalP"/>
    </source>
</evidence>
<dbReference type="EMBL" id="LQRT01000004">
    <property type="protein sequence ID" value="KZS41584.1"/>
    <property type="molecule type" value="Genomic_DNA"/>
</dbReference>
<dbReference type="RefSeq" id="WP_066311949.1">
    <property type="nucleotide sequence ID" value="NZ_CANLSS010000014.1"/>
</dbReference>
<feature type="signal peptide" evidence="1">
    <location>
        <begin position="1"/>
        <end position="28"/>
    </location>
</feature>
<organism evidence="2 3">
    <name type="scientific">Aquimarina aggregata</name>
    <dbReference type="NCBI Taxonomy" id="1642818"/>
    <lineage>
        <taxon>Bacteria</taxon>
        <taxon>Pseudomonadati</taxon>
        <taxon>Bacteroidota</taxon>
        <taxon>Flavobacteriia</taxon>
        <taxon>Flavobacteriales</taxon>
        <taxon>Flavobacteriaceae</taxon>
        <taxon>Aquimarina</taxon>
    </lineage>
</organism>
<evidence type="ECO:0000313" key="2">
    <source>
        <dbReference type="EMBL" id="KZS41584.1"/>
    </source>
</evidence>
<evidence type="ECO:0008006" key="4">
    <source>
        <dbReference type="Google" id="ProtNLM"/>
    </source>
</evidence>
<evidence type="ECO:0000313" key="3">
    <source>
        <dbReference type="Proteomes" id="UP000076715"/>
    </source>
</evidence>
<protein>
    <recommendedName>
        <fullName evidence="4">DUF2946 domain-containing protein</fullName>
    </recommendedName>
</protein>